<dbReference type="SMART" id="SM00534">
    <property type="entry name" value="MUTSac"/>
    <property type="match status" value="1"/>
</dbReference>
<evidence type="ECO:0000256" key="4">
    <source>
        <dbReference type="ARBA" id="ARBA00022759"/>
    </source>
</evidence>
<dbReference type="InterPro" id="IPR036063">
    <property type="entry name" value="Smr_dom_sf"/>
</dbReference>
<evidence type="ECO:0000256" key="7">
    <source>
        <dbReference type="ARBA" id="ARBA00022884"/>
    </source>
</evidence>
<evidence type="ECO:0000313" key="12">
    <source>
        <dbReference type="EMBL" id="RFU51790.1"/>
    </source>
</evidence>
<dbReference type="EC" id="3.6.4.-" evidence="9"/>
<evidence type="ECO:0000313" key="15">
    <source>
        <dbReference type="Proteomes" id="UP000262901"/>
    </source>
</evidence>
<reference evidence="14" key="3">
    <citation type="submission" date="2018-08" db="EMBL/GenBank/DDBJ databases">
        <title>Streptococcus chenjunshii sp. nov., isolated from stools sample of the Tibetan antelope in the Qinghai-Tibet plateau, China.</title>
        <authorList>
            <person name="Tian Z."/>
        </authorList>
    </citation>
    <scope>NUCLEOTIDE SEQUENCE [LARGE SCALE GENOMIC DNA]</scope>
    <source>
        <strain evidence="14">Z15</strain>
    </source>
</reference>
<evidence type="ECO:0000313" key="16">
    <source>
        <dbReference type="Proteomes" id="UP000264056"/>
    </source>
</evidence>
<dbReference type="FunFam" id="3.40.50.300:FF:000830">
    <property type="entry name" value="Endonuclease MutS2"/>
    <property type="match status" value="1"/>
</dbReference>
<dbReference type="AlphaFoldDB" id="A0A372KQF3"/>
<evidence type="ECO:0000256" key="6">
    <source>
        <dbReference type="ARBA" id="ARBA00022840"/>
    </source>
</evidence>
<dbReference type="InterPro" id="IPR000432">
    <property type="entry name" value="DNA_mismatch_repair_MutS_C"/>
</dbReference>
<keyword evidence="7 9" id="KW-0694">RNA-binding</keyword>
<organism evidence="13 15">
    <name type="scientific">Streptococcus chenjunshii</name>
    <dbReference type="NCBI Taxonomy" id="2173853"/>
    <lineage>
        <taxon>Bacteria</taxon>
        <taxon>Bacillati</taxon>
        <taxon>Bacillota</taxon>
        <taxon>Bacilli</taxon>
        <taxon>Lactobacillales</taxon>
        <taxon>Streptococcaceae</taxon>
        <taxon>Streptococcus</taxon>
    </lineage>
</organism>
<feature type="binding site" evidence="9">
    <location>
        <begin position="328"/>
        <end position="335"/>
    </location>
    <ligand>
        <name>ATP</name>
        <dbReference type="ChEBI" id="CHEBI:30616"/>
    </ligand>
</feature>
<keyword evidence="1 9" id="KW-0540">Nuclease</keyword>
<keyword evidence="4 9" id="KW-0255">Endonuclease</keyword>
<dbReference type="GO" id="GO:0030983">
    <property type="term" value="F:mismatched DNA binding"/>
    <property type="evidence" value="ECO:0007669"/>
    <property type="project" value="InterPro"/>
</dbReference>
<dbReference type="Pfam" id="PF01713">
    <property type="entry name" value="Smr"/>
    <property type="match status" value="1"/>
</dbReference>
<evidence type="ECO:0000313" key="11">
    <source>
        <dbReference type="EMBL" id="AXQ77966.1"/>
    </source>
</evidence>
<dbReference type="PANTHER" id="PTHR48466">
    <property type="entry name" value="OS10G0509000 PROTEIN-RELATED"/>
    <property type="match status" value="1"/>
</dbReference>
<dbReference type="InterPro" id="IPR046893">
    <property type="entry name" value="MSSS"/>
</dbReference>
<dbReference type="EMBL" id="QVQZ01000002">
    <property type="protein sequence ID" value="RFU53878.1"/>
    <property type="molecule type" value="Genomic_DNA"/>
</dbReference>
<dbReference type="Pfam" id="PF00488">
    <property type="entry name" value="MutS_V"/>
    <property type="match status" value="1"/>
</dbReference>
<dbReference type="Gene3D" id="3.30.1370.110">
    <property type="match status" value="1"/>
</dbReference>
<evidence type="ECO:0000313" key="14">
    <source>
        <dbReference type="Proteomes" id="UP000246115"/>
    </source>
</evidence>
<dbReference type="GO" id="GO:0072344">
    <property type="term" value="P:rescue of stalled ribosome"/>
    <property type="evidence" value="ECO:0007669"/>
    <property type="project" value="UniProtKB-UniRule"/>
</dbReference>
<dbReference type="InterPro" id="IPR007696">
    <property type="entry name" value="DNA_mismatch_repair_MutS_core"/>
</dbReference>
<accession>A0A372KQF3</accession>
<reference evidence="13 15" key="2">
    <citation type="submission" date="2018-08" db="EMBL/GenBank/DDBJ databases">
        <title>Draft genome of Streptococcus sp. nov. Z1.</title>
        <authorList>
            <person name="Tian Z."/>
        </authorList>
    </citation>
    <scope>NUCLEOTIDE SEQUENCE [LARGE SCALE GENOMIC DNA]</scope>
    <source>
        <strain evidence="13">Z1</strain>
        <strain evidence="15">Z1(2018)</strain>
    </source>
</reference>
<dbReference type="GO" id="GO:0045910">
    <property type="term" value="P:negative regulation of DNA recombination"/>
    <property type="evidence" value="ECO:0007669"/>
    <property type="project" value="InterPro"/>
</dbReference>
<evidence type="ECO:0000259" key="10">
    <source>
        <dbReference type="PROSITE" id="PS50828"/>
    </source>
</evidence>
<dbReference type="GO" id="GO:0043023">
    <property type="term" value="F:ribosomal large subunit binding"/>
    <property type="evidence" value="ECO:0007669"/>
    <property type="project" value="UniProtKB-UniRule"/>
</dbReference>
<dbReference type="PROSITE" id="PS50828">
    <property type="entry name" value="SMR"/>
    <property type="match status" value="1"/>
</dbReference>
<evidence type="ECO:0000256" key="3">
    <source>
        <dbReference type="ARBA" id="ARBA00022741"/>
    </source>
</evidence>
<reference evidence="12 16" key="1">
    <citation type="submission" date="2018-08" db="EMBL/GenBank/DDBJ databases">
        <title>Draft genome of Streptococcus sp .nov. Z2.</title>
        <authorList>
            <person name="Tian Z."/>
        </authorList>
    </citation>
    <scope>NUCLEOTIDE SEQUENCE [LARGE SCALE GENOMIC DNA]</scope>
    <source>
        <strain evidence="12 16">Z2</strain>
    </source>
</reference>
<comment type="similarity">
    <text evidence="9">Belongs to the DNA mismatch repair MutS family. MutS2 subfamily.</text>
</comment>
<dbReference type="EMBL" id="CP031733">
    <property type="protein sequence ID" value="AXQ77966.1"/>
    <property type="molecule type" value="Genomic_DNA"/>
</dbReference>
<dbReference type="InterPro" id="IPR002625">
    <property type="entry name" value="Smr_dom"/>
</dbReference>
<keyword evidence="3 9" id="KW-0547">Nucleotide-binding</keyword>
<comment type="subunit">
    <text evidence="9">Homodimer. Binds to stalled ribosomes, contacting rRNA.</text>
</comment>
<dbReference type="EMBL" id="QVQY01000002">
    <property type="protein sequence ID" value="RFU51790.1"/>
    <property type="molecule type" value="Genomic_DNA"/>
</dbReference>
<dbReference type="HAMAP" id="MF_00092">
    <property type="entry name" value="MutS2"/>
    <property type="match status" value="1"/>
</dbReference>
<dbReference type="PROSITE" id="PS00486">
    <property type="entry name" value="DNA_MISMATCH_REPAIR_2"/>
    <property type="match status" value="1"/>
</dbReference>
<dbReference type="FunFam" id="3.30.1370.110:FF:000004">
    <property type="entry name" value="Endonuclease MutS2"/>
    <property type="match status" value="1"/>
</dbReference>
<comment type="function">
    <text evidence="9">Acts as a ribosome collision sensor, splitting the ribosome into its 2 subunits. Detects stalled/collided 70S ribosomes which it binds and splits by an ATP-hydrolysis driven conformational change. Acts upstream of the ribosome quality control system (RQC), a ribosome-associated complex that mediates the extraction of incompletely synthesized nascent chains from stalled ribosomes and their subsequent degradation. Probably generates substrates for RQC.</text>
</comment>
<keyword evidence="2 9" id="KW-0699">rRNA-binding</keyword>
<dbReference type="InterPro" id="IPR036187">
    <property type="entry name" value="DNA_mismatch_repair_MutS_sf"/>
</dbReference>
<dbReference type="SUPFAM" id="SSF52540">
    <property type="entry name" value="P-loop containing nucleoside triphosphate hydrolases"/>
    <property type="match status" value="1"/>
</dbReference>
<dbReference type="InterPro" id="IPR027417">
    <property type="entry name" value="P-loop_NTPase"/>
</dbReference>
<keyword evidence="5 9" id="KW-0378">Hydrolase</keyword>
<dbReference type="EC" id="3.1.-.-" evidence="9"/>
<evidence type="ECO:0000256" key="2">
    <source>
        <dbReference type="ARBA" id="ARBA00022730"/>
    </source>
</evidence>
<dbReference type="SMART" id="SM00533">
    <property type="entry name" value="MUTSd"/>
    <property type="match status" value="1"/>
</dbReference>
<dbReference type="KEGG" id="schj:DDV21_002200"/>
<dbReference type="GO" id="GO:0006298">
    <property type="term" value="P:mismatch repair"/>
    <property type="evidence" value="ECO:0007669"/>
    <property type="project" value="InterPro"/>
</dbReference>
<sequence>MNNKILEQLEFVKVKSLFAAYLQTEQGEQELAALVPMADEKKIRRSFAEILDVEHIFTEEHSFATGQLQDISASMQRLEASADLNISELLGIKQVLQLTAELQHFYTDLENVTLTELQRLFEGLRIFPQLQGSLQAVNEAGFIENFASPELAKIRRQLNQREEQVRQLLQDFLKKQADFLSERLIASRNGRSVLPVKNTYRHRIPGVVHDISASGSTVYIEPRGAVDLHEEISRLQADERYELQRILHDLSQLLRPHVDSLANNAWIIGHIDLVRAKYLFLRDRQGTVPAVSKDKTVQLLAARHPLLADPVANDLHFADGLKAILITGPNTGGKTIMLKTLGLAQLMAQSGLPILAAKGSKIAVFRQIFADIGDEQSIEQSLSTFSSHMTQIVAILSKADADSLVLLDELGAGTDPQEGASLAMAVLEHLRLLNIKTMVTTHYPELKAYGIETDDVENASMEFDQDSLRPTYRFLQGVPGRSNAFEIARRLGLSDSIVAEAEGLTDRDNDVNQIIERLESQTLESRKRLERIAEVEEENKKFNRAVKKLYNEFSHAREQELLKARRQAQEIVDKAVTESDEILKNLREKAALKPHEIIDAKAQLQKLAPSADLSQNKVLKKAKQSRTPRIGDDITISAYGQRGTLTQKLKDGKWEAQVGLIKMTVGEDEFTLAKTQQGKQQHKKKELNVVKKVNKMNGPKARLDLRGKRYEEAMQELDAFIDQALLNNMAQVDIIHGIGTGVIRQGVTQYLRRNKHVKSFGYAPQNAGGSGCTIVHLV</sequence>
<evidence type="ECO:0000256" key="1">
    <source>
        <dbReference type="ARBA" id="ARBA00022722"/>
    </source>
</evidence>
<dbReference type="GO" id="GO:0004519">
    <property type="term" value="F:endonuclease activity"/>
    <property type="evidence" value="ECO:0007669"/>
    <property type="project" value="UniProtKB-UniRule"/>
</dbReference>
<dbReference type="NCBIfam" id="TIGR01069">
    <property type="entry name" value="mutS2"/>
    <property type="match status" value="1"/>
</dbReference>
<reference evidence="11" key="4">
    <citation type="journal article" date="2019" name="Int. J. Syst. Evol. Microbiol.">
        <title>Streptococcus chenjunshii sp. nov. isolated from feces of Tibetan antelopes.</title>
        <authorList>
            <person name="Tian Z."/>
            <person name="Lu S."/>
            <person name="Jin D."/>
            <person name="Yang J."/>
            <person name="Pu J."/>
            <person name="Lai X.H."/>
            <person name="Bai X.N."/>
            <person name="Wu X.M."/>
            <person name="Li J."/>
            <person name="Wang S."/>
            <person name="Xu J."/>
        </authorList>
    </citation>
    <scope>NUCLEOTIDE SEQUENCE</scope>
    <source>
        <strain evidence="11">Z15</strain>
    </source>
</reference>
<proteinExistence type="inferred from homology"/>
<comment type="function">
    <text evidence="9">Endonuclease that is involved in the suppression of homologous recombination and thus may have a key role in the control of bacterial genetic diversity.</text>
</comment>
<keyword evidence="6 9" id="KW-0067">ATP-binding</keyword>
<dbReference type="GO" id="GO:0019843">
    <property type="term" value="F:rRNA binding"/>
    <property type="evidence" value="ECO:0007669"/>
    <property type="project" value="UniProtKB-UniRule"/>
</dbReference>
<dbReference type="Proteomes" id="UP000246115">
    <property type="component" value="Chromosome"/>
</dbReference>
<dbReference type="SUPFAM" id="SSF48334">
    <property type="entry name" value="DNA repair protein MutS, domain III"/>
    <property type="match status" value="1"/>
</dbReference>
<evidence type="ECO:0000256" key="9">
    <source>
        <dbReference type="HAMAP-Rule" id="MF_00092"/>
    </source>
</evidence>
<dbReference type="Gene3D" id="3.40.50.300">
    <property type="entry name" value="P-loop containing nucleotide triphosphate hydrolases"/>
    <property type="match status" value="1"/>
</dbReference>
<evidence type="ECO:0000256" key="5">
    <source>
        <dbReference type="ARBA" id="ARBA00022801"/>
    </source>
</evidence>
<evidence type="ECO:0000256" key="8">
    <source>
        <dbReference type="ARBA" id="ARBA00023125"/>
    </source>
</evidence>
<dbReference type="SUPFAM" id="SSF160443">
    <property type="entry name" value="SMR domain-like"/>
    <property type="match status" value="1"/>
</dbReference>
<dbReference type="RefSeq" id="WP_116877447.1">
    <property type="nucleotide sequence ID" value="NZ_CP031733.1"/>
</dbReference>
<keyword evidence="16" id="KW-1185">Reference proteome</keyword>
<dbReference type="InterPro" id="IPR045076">
    <property type="entry name" value="MutS"/>
</dbReference>
<feature type="domain" description="Smr" evidence="10">
    <location>
        <begin position="703"/>
        <end position="778"/>
    </location>
</feature>
<dbReference type="GO" id="GO:0005524">
    <property type="term" value="F:ATP binding"/>
    <property type="evidence" value="ECO:0007669"/>
    <property type="project" value="UniProtKB-UniRule"/>
</dbReference>
<dbReference type="Proteomes" id="UP000262901">
    <property type="component" value="Unassembled WGS sequence"/>
</dbReference>
<dbReference type="InterPro" id="IPR005747">
    <property type="entry name" value="MutS2"/>
</dbReference>
<protein>
    <recommendedName>
        <fullName evidence="9">Endonuclease MutS2</fullName>
        <ecNumber evidence="9">3.1.-.-</ecNumber>
    </recommendedName>
    <alternativeName>
        <fullName evidence="9">Ribosome-associated protein quality control-upstream factor</fullName>
        <shortName evidence="9">RQC-upstream factor</shortName>
        <shortName evidence="9">RqcU</shortName>
        <ecNumber evidence="9">3.6.4.-</ecNumber>
    </alternativeName>
</protein>
<name>A0A372KQF3_9STRE</name>
<keyword evidence="8 9" id="KW-0238">DNA-binding</keyword>
<dbReference type="GO" id="GO:0016887">
    <property type="term" value="F:ATP hydrolysis activity"/>
    <property type="evidence" value="ECO:0007669"/>
    <property type="project" value="InterPro"/>
</dbReference>
<dbReference type="PIRSF" id="PIRSF005814">
    <property type="entry name" value="MutS_YshD"/>
    <property type="match status" value="1"/>
</dbReference>
<dbReference type="CDD" id="cd03280">
    <property type="entry name" value="ABC_MutS2"/>
    <property type="match status" value="1"/>
</dbReference>
<dbReference type="Pfam" id="PF20297">
    <property type="entry name" value="MSSS"/>
    <property type="match status" value="1"/>
</dbReference>
<accession>A0A346NAC1</accession>
<gene>
    <name evidence="9" type="primary">mutS2</name>
    <name evidence="9" type="synonym">rqcU</name>
    <name evidence="11" type="ORF">DDV21_002200</name>
    <name evidence="12" type="ORF">DDV22_01570</name>
    <name evidence="13" type="ORF">DDV23_02070</name>
</gene>
<dbReference type="SMART" id="SM00463">
    <property type="entry name" value="SMR"/>
    <property type="match status" value="1"/>
</dbReference>
<dbReference type="GO" id="GO:0140664">
    <property type="term" value="F:ATP-dependent DNA damage sensor activity"/>
    <property type="evidence" value="ECO:0007669"/>
    <property type="project" value="InterPro"/>
</dbReference>
<dbReference type="PANTHER" id="PTHR48466:SF2">
    <property type="entry name" value="OS10G0509000 PROTEIN"/>
    <property type="match status" value="1"/>
</dbReference>
<dbReference type="OrthoDB" id="9808166at2"/>
<evidence type="ECO:0000313" key="13">
    <source>
        <dbReference type="EMBL" id="RFU53878.1"/>
    </source>
</evidence>
<dbReference type="Proteomes" id="UP000264056">
    <property type="component" value="Unassembled WGS sequence"/>
</dbReference>